<evidence type="ECO:0000256" key="4">
    <source>
        <dbReference type="ARBA" id="ARBA00022741"/>
    </source>
</evidence>
<organism evidence="10 11">
    <name type="scientific">Natronoarchaeum philippinense</name>
    <dbReference type="NCBI Taxonomy" id="558529"/>
    <lineage>
        <taxon>Archaea</taxon>
        <taxon>Methanobacteriati</taxon>
        <taxon>Methanobacteriota</taxon>
        <taxon>Stenosarchaea group</taxon>
        <taxon>Halobacteria</taxon>
        <taxon>Halobacteriales</taxon>
        <taxon>Natronoarchaeaceae</taxon>
    </lineage>
</organism>
<keyword evidence="3" id="KW-0808">Transferase</keyword>
<dbReference type="Pfam" id="PF01163">
    <property type="entry name" value="RIO1"/>
    <property type="match status" value="1"/>
</dbReference>
<evidence type="ECO:0000256" key="5">
    <source>
        <dbReference type="ARBA" id="ARBA00022777"/>
    </source>
</evidence>
<comment type="catalytic activity">
    <reaction evidence="8">
        <text>L-seryl-[protein] + ATP = O-phospho-L-seryl-[protein] + ADP + H(+)</text>
        <dbReference type="Rhea" id="RHEA:17989"/>
        <dbReference type="Rhea" id="RHEA-COMP:9863"/>
        <dbReference type="Rhea" id="RHEA-COMP:11604"/>
        <dbReference type="ChEBI" id="CHEBI:15378"/>
        <dbReference type="ChEBI" id="CHEBI:29999"/>
        <dbReference type="ChEBI" id="CHEBI:30616"/>
        <dbReference type="ChEBI" id="CHEBI:83421"/>
        <dbReference type="ChEBI" id="CHEBI:456216"/>
        <dbReference type="EC" id="2.7.11.1"/>
    </reaction>
</comment>
<comment type="catalytic activity">
    <reaction evidence="7">
        <text>L-threonyl-[protein] + ATP = O-phospho-L-threonyl-[protein] + ADP + H(+)</text>
        <dbReference type="Rhea" id="RHEA:46608"/>
        <dbReference type="Rhea" id="RHEA-COMP:11060"/>
        <dbReference type="Rhea" id="RHEA-COMP:11605"/>
        <dbReference type="ChEBI" id="CHEBI:15378"/>
        <dbReference type="ChEBI" id="CHEBI:30013"/>
        <dbReference type="ChEBI" id="CHEBI:30616"/>
        <dbReference type="ChEBI" id="CHEBI:61977"/>
        <dbReference type="ChEBI" id="CHEBI:456216"/>
        <dbReference type="EC" id="2.7.11.1"/>
    </reaction>
</comment>
<accession>A0A285NZB3</accession>
<reference evidence="11" key="1">
    <citation type="submission" date="2017-09" db="EMBL/GenBank/DDBJ databases">
        <authorList>
            <person name="Varghese N."/>
            <person name="Submissions S."/>
        </authorList>
    </citation>
    <scope>NUCLEOTIDE SEQUENCE [LARGE SCALE GENOMIC DNA]</scope>
    <source>
        <strain evidence="11">DSM 27208</strain>
    </source>
</reference>
<evidence type="ECO:0000256" key="7">
    <source>
        <dbReference type="ARBA" id="ARBA00047899"/>
    </source>
</evidence>
<keyword evidence="2" id="KW-0723">Serine/threonine-protein kinase</keyword>
<protein>
    <recommendedName>
        <fullName evidence="1">non-specific serine/threonine protein kinase</fullName>
        <ecNumber evidence="1">2.7.11.1</ecNumber>
    </recommendedName>
</protein>
<dbReference type="Gene3D" id="1.10.510.10">
    <property type="entry name" value="Transferase(Phosphotransferase) domain 1"/>
    <property type="match status" value="1"/>
</dbReference>
<feature type="domain" description="RIO-type" evidence="9">
    <location>
        <begin position="95"/>
        <end position="188"/>
    </location>
</feature>
<dbReference type="AlphaFoldDB" id="A0A285NZB3"/>
<evidence type="ECO:0000313" key="10">
    <source>
        <dbReference type="EMBL" id="SNZ13246.1"/>
    </source>
</evidence>
<evidence type="ECO:0000256" key="1">
    <source>
        <dbReference type="ARBA" id="ARBA00012513"/>
    </source>
</evidence>
<keyword evidence="4" id="KW-0547">Nucleotide-binding</keyword>
<keyword evidence="6" id="KW-0067">ATP-binding</keyword>
<dbReference type="EMBL" id="OBEJ01000002">
    <property type="protein sequence ID" value="SNZ13246.1"/>
    <property type="molecule type" value="Genomic_DNA"/>
</dbReference>
<dbReference type="RefSeq" id="WP_097008995.1">
    <property type="nucleotide sequence ID" value="NZ_OBEJ01000002.1"/>
</dbReference>
<keyword evidence="5" id="KW-0418">Kinase</keyword>
<sequence length="265" mass="29564">MDLRGIVRGTVEWPELEEIGAELARRADRESVKVSFLDADNWLSTPLVVEDRWFVKVITPQNAFVHAVLTGARNAGAFSSGTPGFFGRFDGPVEMARHELDATREMRRIGLNAPAPVEVFEFDDFGILVLEYLEDFRTLDDLSVAAKRERADELFEALSRMHDNELAHGDLRAENVLIADDELYFIDATYVREDGLASARSYDLACALAVLAPTIGARDAIEAAISHYSTEDVLAAREFLDFVKMRPDHDFDAALVKGEIEKIAD</sequence>
<dbReference type="SUPFAM" id="SSF56112">
    <property type="entry name" value="Protein kinase-like (PK-like)"/>
    <property type="match status" value="1"/>
</dbReference>
<evidence type="ECO:0000313" key="11">
    <source>
        <dbReference type="Proteomes" id="UP000219453"/>
    </source>
</evidence>
<evidence type="ECO:0000256" key="6">
    <source>
        <dbReference type="ARBA" id="ARBA00022840"/>
    </source>
</evidence>
<evidence type="ECO:0000256" key="3">
    <source>
        <dbReference type="ARBA" id="ARBA00022679"/>
    </source>
</evidence>
<dbReference type="EC" id="2.7.11.1" evidence="1"/>
<proteinExistence type="predicted"/>
<evidence type="ECO:0000256" key="8">
    <source>
        <dbReference type="ARBA" id="ARBA00048679"/>
    </source>
</evidence>
<evidence type="ECO:0000259" key="9">
    <source>
        <dbReference type="Pfam" id="PF01163"/>
    </source>
</evidence>
<keyword evidence="11" id="KW-1185">Reference proteome</keyword>
<dbReference type="InterPro" id="IPR011009">
    <property type="entry name" value="Kinase-like_dom_sf"/>
</dbReference>
<dbReference type="Proteomes" id="UP000219453">
    <property type="component" value="Unassembled WGS sequence"/>
</dbReference>
<dbReference type="OrthoDB" id="192798at2157"/>
<gene>
    <name evidence="10" type="ORF">SAMN06269185_2091</name>
</gene>
<name>A0A285NZB3_NATPI</name>
<evidence type="ECO:0000256" key="2">
    <source>
        <dbReference type="ARBA" id="ARBA00022527"/>
    </source>
</evidence>
<dbReference type="InterPro" id="IPR018934">
    <property type="entry name" value="RIO_dom"/>
</dbReference>
<dbReference type="GO" id="GO:0005524">
    <property type="term" value="F:ATP binding"/>
    <property type="evidence" value="ECO:0007669"/>
    <property type="project" value="UniProtKB-KW"/>
</dbReference>
<dbReference type="GO" id="GO:0004674">
    <property type="term" value="F:protein serine/threonine kinase activity"/>
    <property type="evidence" value="ECO:0007669"/>
    <property type="project" value="UniProtKB-KW"/>
</dbReference>